<evidence type="ECO:0000313" key="1">
    <source>
        <dbReference type="EMBL" id="QRO51713.1"/>
    </source>
</evidence>
<sequence>MKLLLVVGTANDVFVYNMAKWLKACMEDISIDVFEFNHSRSQGYTNDYFDNVYTIDTGLLLNKVKGIRSLLLPYWYNYQFNNCLKNKYYDIIHCHWLIPNVIVSRNLKLHCKKLFVTFWGGELEYLKIIFSHKIYLWYLRRFLKKVDYIVNSQSFCEKNEGRSLFLYCKFKYANLGSVPLEKLYNLIDLESKAQSKKKLGINIDKKTVLIGYSGKSIHQHIPIIKTFSSVGMKKEFIHFLVPMTRGASSKYVQSVENMLQQSGYTYTLIKNCYLTDMDVARLRNATDITLQLSLFDGFSRSIIECLCARSILIYGNWLNYSDRLKEEGFSGITVQSIEEGVEKVYDIVDDLENYQKMGGENSQNGKNKNLWSECIMDWVTIYKANS</sequence>
<dbReference type="SUPFAM" id="SSF53756">
    <property type="entry name" value="UDP-Glycosyltransferase/glycogen phosphorylase"/>
    <property type="match status" value="1"/>
</dbReference>
<protein>
    <recommendedName>
        <fullName evidence="3">Glycosyltransferase family 1 protein</fullName>
    </recommendedName>
</protein>
<dbReference type="EMBL" id="CP069450">
    <property type="protein sequence ID" value="QRO51713.1"/>
    <property type="molecule type" value="Genomic_DNA"/>
</dbReference>
<dbReference type="GeneID" id="93099324"/>
<evidence type="ECO:0008006" key="3">
    <source>
        <dbReference type="Google" id="ProtNLM"/>
    </source>
</evidence>
<name>A0ABX7HA91_9BACT</name>
<proteinExistence type="predicted"/>
<accession>A0ABX7HA91</accession>
<reference evidence="1 2" key="1">
    <citation type="submission" date="2021-02" db="EMBL/GenBank/DDBJ databases">
        <title>FDA dAtabase for Regulatory Grade micrObial Sequences (FDA-ARGOS): Supporting development and validation of Infectious Disease Dx tests.</title>
        <authorList>
            <person name="Carlson P."/>
            <person name="Fischbach M."/>
            <person name="Hastie J."/>
            <person name="Bilen M."/>
            <person name="Cheng A."/>
            <person name="Tallon L."/>
            <person name="Sadzewicz L."/>
            <person name="Zhao X."/>
            <person name="Boylan J."/>
            <person name="Ott S."/>
            <person name="Bowen H."/>
            <person name="Vavikolanu K."/>
            <person name="Mehta A."/>
            <person name="Aluvathingal J."/>
            <person name="Nadendla S."/>
            <person name="Yan Y."/>
            <person name="Sichtig H."/>
        </authorList>
    </citation>
    <scope>NUCLEOTIDE SEQUENCE [LARGE SCALE GENOMIC DNA]</scope>
    <source>
        <strain evidence="1 2">FDAARGOS_1229</strain>
    </source>
</reference>
<evidence type="ECO:0000313" key="2">
    <source>
        <dbReference type="Proteomes" id="UP000654720"/>
    </source>
</evidence>
<dbReference type="RefSeq" id="WP_027200998.1">
    <property type="nucleotide sequence ID" value="NZ_CAJUBB010000012.1"/>
</dbReference>
<keyword evidence="2" id="KW-1185">Reference proteome</keyword>
<dbReference type="Proteomes" id="UP000654720">
    <property type="component" value="Chromosome"/>
</dbReference>
<dbReference type="Gene3D" id="3.40.50.2000">
    <property type="entry name" value="Glycogen Phosphorylase B"/>
    <property type="match status" value="2"/>
</dbReference>
<organism evidence="1 2">
    <name type="scientific">Butyricimonas virosa</name>
    <dbReference type="NCBI Taxonomy" id="544645"/>
    <lineage>
        <taxon>Bacteria</taxon>
        <taxon>Pseudomonadati</taxon>
        <taxon>Bacteroidota</taxon>
        <taxon>Bacteroidia</taxon>
        <taxon>Bacteroidales</taxon>
        <taxon>Odoribacteraceae</taxon>
        <taxon>Butyricimonas</taxon>
    </lineage>
</organism>
<gene>
    <name evidence="1" type="ORF">I6J59_09020</name>
</gene>